<evidence type="ECO:0000256" key="8">
    <source>
        <dbReference type="ARBA" id="ARBA00023026"/>
    </source>
</evidence>
<keyword evidence="9" id="KW-0238">DNA-binding</keyword>
<dbReference type="InterPro" id="IPR036390">
    <property type="entry name" value="WH_DNA-bd_sf"/>
</dbReference>
<dbReference type="PROSITE" id="PS51063">
    <property type="entry name" value="HTH_CRP_2"/>
    <property type="match status" value="1"/>
</dbReference>
<dbReference type="SUPFAM" id="SSF46785">
    <property type="entry name" value="Winged helix' DNA-binding domain"/>
    <property type="match status" value="1"/>
</dbReference>
<evidence type="ECO:0000256" key="1">
    <source>
        <dbReference type="ARBA" id="ARBA00004496"/>
    </source>
</evidence>
<evidence type="ECO:0000259" key="14">
    <source>
        <dbReference type="PROSITE" id="PS51063"/>
    </source>
</evidence>
<evidence type="ECO:0000256" key="7">
    <source>
        <dbReference type="ARBA" id="ARBA00023015"/>
    </source>
</evidence>
<dbReference type="PROSITE" id="PS50042">
    <property type="entry name" value="CNMP_BINDING_3"/>
    <property type="match status" value="1"/>
</dbReference>
<name>A0A371JXB1_9GAMM</name>
<dbReference type="PANTHER" id="PTHR24567:SF26">
    <property type="entry name" value="REGULATORY PROTEIN YEIL"/>
    <property type="match status" value="1"/>
</dbReference>
<evidence type="ECO:0000256" key="3">
    <source>
        <dbReference type="ARBA" id="ARBA00020769"/>
    </source>
</evidence>
<dbReference type="InterPro" id="IPR014710">
    <property type="entry name" value="RmlC-like_jellyroll"/>
</dbReference>
<evidence type="ECO:0000256" key="6">
    <source>
        <dbReference type="ARBA" id="ARBA00022636"/>
    </source>
</evidence>
<evidence type="ECO:0000313" key="15">
    <source>
        <dbReference type="EMBL" id="RDZ26295.1"/>
    </source>
</evidence>
<dbReference type="OrthoDB" id="8565101at2"/>
<feature type="domain" description="Cyclic nucleotide-binding" evidence="13">
    <location>
        <begin position="23"/>
        <end position="122"/>
    </location>
</feature>
<keyword evidence="7" id="KW-0805">Transcription regulation</keyword>
<keyword evidence="6" id="KW-0973">c-di-GMP</keyword>
<keyword evidence="8" id="KW-0843">Virulence</keyword>
<organism evidence="15 16">
    <name type="scientific">Lysobacter silvisoli</name>
    <dbReference type="NCBI Taxonomy" id="2293254"/>
    <lineage>
        <taxon>Bacteria</taxon>
        <taxon>Pseudomonadati</taxon>
        <taxon>Pseudomonadota</taxon>
        <taxon>Gammaproteobacteria</taxon>
        <taxon>Lysobacterales</taxon>
        <taxon>Lysobacteraceae</taxon>
        <taxon>Lysobacter</taxon>
    </lineage>
</organism>
<evidence type="ECO:0000256" key="11">
    <source>
        <dbReference type="ARBA" id="ARBA00023163"/>
    </source>
</evidence>
<keyword evidence="4" id="KW-0678">Repressor</keyword>
<dbReference type="Pfam" id="PF00027">
    <property type="entry name" value="cNMP_binding"/>
    <property type="match status" value="1"/>
</dbReference>
<dbReference type="InterPro" id="IPR012318">
    <property type="entry name" value="HTH_CRP"/>
</dbReference>
<reference evidence="15 16" key="1">
    <citation type="submission" date="2018-08" db="EMBL/GenBank/DDBJ databases">
        <title>Lysobacter sp. zong2l5, whole genome shotgun sequence.</title>
        <authorList>
            <person name="Zhang X."/>
            <person name="Feng G."/>
            <person name="Zhu H."/>
        </authorList>
    </citation>
    <scope>NUCLEOTIDE SEQUENCE [LARGE SCALE GENOMIC DNA]</scope>
    <source>
        <strain evidence="16">zong2l5</strain>
    </source>
</reference>
<evidence type="ECO:0000256" key="2">
    <source>
        <dbReference type="ARBA" id="ARBA00011738"/>
    </source>
</evidence>
<evidence type="ECO:0000259" key="13">
    <source>
        <dbReference type="PROSITE" id="PS50042"/>
    </source>
</evidence>
<keyword evidence="10" id="KW-0010">Activator</keyword>
<dbReference type="GO" id="GO:0005829">
    <property type="term" value="C:cytosol"/>
    <property type="evidence" value="ECO:0007669"/>
    <property type="project" value="TreeGrafter"/>
</dbReference>
<keyword evidence="11" id="KW-0804">Transcription</keyword>
<evidence type="ECO:0000256" key="5">
    <source>
        <dbReference type="ARBA" id="ARBA00022533"/>
    </source>
</evidence>
<dbReference type="RefSeq" id="WP_115861644.1">
    <property type="nucleotide sequence ID" value="NZ_QTSU01000004.1"/>
</dbReference>
<dbReference type="InterPro" id="IPR000595">
    <property type="entry name" value="cNMP-bd_dom"/>
</dbReference>
<dbReference type="Gene3D" id="1.10.10.10">
    <property type="entry name" value="Winged helix-like DNA-binding domain superfamily/Winged helix DNA-binding domain"/>
    <property type="match status" value="1"/>
</dbReference>
<evidence type="ECO:0000313" key="16">
    <source>
        <dbReference type="Proteomes" id="UP000264492"/>
    </source>
</evidence>
<dbReference type="InterPro" id="IPR050397">
    <property type="entry name" value="Env_Response_Regulators"/>
</dbReference>
<dbReference type="InterPro" id="IPR018490">
    <property type="entry name" value="cNMP-bd_dom_sf"/>
</dbReference>
<dbReference type="GO" id="GO:0003824">
    <property type="term" value="F:catalytic activity"/>
    <property type="evidence" value="ECO:0007669"/>
    <property type="project" value="UniProtKB-KW"/>
</dbReference>
<feature type="domain" description="HTH crp-type" evidence="14">
    <location>
        <begin position="156"/>
        <end position="227"/>
    </location>
</feature>
<proteinExistence type="predicted"/>
<comment type="subcellular location">
    <subcellularLocation>
        <location evidence="1">Cytoplasm</location>
    </subcellularLocation>
</comment>
<dbReference type="Gene3D" id="2.60.120.10">
    <property type="entry name" value="Jelly Rolls"/>
    <property type="match status" value="1"/>
</dbReference>
<evidence type="ECO:0000256" key="9">
    <source>
        <dbReference type="ARBA" id="ARBA00023125"/>
    </source>
</evidence>
<evidence type="ECO:0000256" key="10">
    <source>
        <dbReference type="ARBA" id="ARBA00023159"/>
    </source>
</evidence>
<dbReference type="AlphaFoldDB" id="A0A371JXB1"/>
<dbReference type="CDD" id="cd00038">
    <property type="entry name" value="CAP_ED"/>
    <property type="match status" value="1"/>
</dbReference>
<dbReference type="Pfam" id="PF13545">
    <property type="entry name" value="HTH_Crp_2"/>
    <property type="match status" value="1"/>
</dbReference>
<dbReference type="InterPro" id="IPR036388">
    <property type="entry name" value="WH-like_DNA-bd_sf"/>
</dbReference>
<dbReference type="EMBL" id="QTSU01000004">
    <property type="protein sequence ID" value="RDZ26295.1"/>
    <property type="molecule type" value="Genomic_DNA"/>
</dbReference>
<dbReference type="Proteomes" id="UP000264492">
    <property type="component" value="Unassembled WGS sequence"/>
</dbReference>
<protein>
    <recommendedName>
        <fullName evidence="3">CRP-like protein Clp</fullName>
    </recommendedName>
    <alternativeName>
        <fullName evidence="12">Catabolite activation-like protein</fullName>
    </alternativeName>
</protein>
<evidence type="ECO:0000256" key="4">
    <source>
        <dbReference type="ARBA" id="ARBA00022491"/>
    </source>
</evidence>
<comment type="caution">
    <text evidence="15">The sequence shown here is derived from an EMBL/GenBank/DDBJ whole genome shotgun (WGS) entry which is preliminary data.</text>
</comment>
<dbReference type="SMART" id="SM00100">
    <property type="entry name" value="cNMP"/>
    <property type="match status" value="1"/>
</dbReference>
<keyword evidence="5" id="KW-0021">Allosteric enzyme</keyword>
<sequence>MCLGQDRSAHVRARQLLLEQSPLFHGLPDTVLDYVARHATERSLRDGQALFLKNDPSDFLALVLRGRVYKILYGPDGQELIVDTIEAGETVDETALLDSQNRNFTAIAYGPARVLLLARRHFPALTSEPAVLERAHATLCLRLRKAVDSLETMCLHRLESRLARYLLSVMPDDGRGGGFEVALPPTQSILAAMVNASRPKLNAQLQTWHRSGLVSRRRNILRINDIDQFRCKAYLGRDFVRTEVRPRQKAN</sequence>
<dbReference type="PANTHER" id="PTHR24567">
    <property type="entry name" value="CRP FAMILY TRANSCRIPTIONAL REGULATORY PROTEIN"/>
    <property type="match status" value="1"/>
</dbReference>
<gene>
    <name evidence="15" type="ORF">DX914_18700</name>
</gene>
<evidence type="ECO:0000256" key="12">
    <source>
        <dbReference type="ARBA" id="ARBA00031697"/>
    </source>
</evidence>
<dbReference type="SUPFAM" id="SSF51206">
    <property type="entry name" value="cAMP-binding domain-like"/>
    <property type="match status" value="1"/>
</dbReference>
<accession>A0A371JXB1</accession>
<dbReference type="GO" id="GO:0003677">
    <property type="term" value="F:DNA binding"/>
    <property type="evidence" value="ECO:0007669"/>
    <property type="project" value="UniProtKB-KW"/>
</dbReference>
<keyword evidence="16" id="KW-1185">Reference proteome</keyword>
<dbReference type="GO" id="GO:0003700">
    <property type="term" value="F:DNA-binding transcription factor activity"/>
    <property type="evidence" value="ECO:0007669"/>
    <property type="project" value="TreeGrafter"/>
</dbReference>
<comment type="subunit">
    <text evidence="2">Homodimer.</text>
</comment>